<dbReference type="EMBL" id="KQ979074">
    <property type="protein sequence ID" value="KYN22962.1"/>
    <property type="molecule type" value="Genomic_DNA"/>
</dbReference>
<keyword evidence="2" id="KW-1185">Reference proteome</keyword>
<gene>
    <name evidence="1" type="ORF">ALC57_04745</name>
</gene>
<dbReference type="Proteomes" id="UP000078492">
    <property type="component" value="Unassembled WGS sequence"/>
</dbReference>
<evidence type="ECO:0000313" key="1">
    <source>
        <dbReference type="EMBL" id="KYN22962.1"/>
    </source>
</evidence>
<accession>A0A195EDS9</accession>
<name>A0A195EDS9_9HYME</name>
<evidence type="ECO:0000313" key="2">
    <source>
        <dbReference type="Proteomes" id="UP000078492"/>
    </source>
</evidence>
<reference evidence="1 2" key="1">
    <citation type="submission" date="2015-09" db="EMBL/GenBank/DDBJ databases">
        <title>Trachymyrmex cornetzi WGS genome.</title>
        <authorList>
            <person name="Nygaard S."/>
            <person name="Hu H."/>
            <person name="Boomsma J."/>
            <person name="Zhang G."/>
        </authorList>
    </citation>
    <scope>NUCLEOTIDE SEQUENCE [LARGE SCALE GENOMIC DNA]</scope>
    <source>
        <strain evidence="1">Tcor2-1</strain>
        <tissue evidence="1">Whole body</tissue>
    </source>
</reference>
<protein>
    <submittedName>
        <fullName evidence="1">Uncharacterized protein</fullName>
    </submittedName>
</protein>
<proteinExistence type="predicted"/>
<organism evidence="1 2">
    <name type="scientific">Trachymyrmex cornetzi</name>
    <dbReference type="NCBI Taxonomy" id="471704"/>
    <lineage>
        <taxon>Eukaryota</taxon>
        <taxon>Metazoa</taxon>
        <taxon>Ecdysozoa</taxon>
        <taxon>Arthropoda</taxon>
        <taxon>Hexapoda</taxon>
        <taxon>Insecta</taxon>
        <taxon>Pterygota</taxon>
        <taxon>Neoptera</taxon>
        <taxon>Endopterygota</taxon>
        <taxon>Hymenoptera</taxon>
        <taxon>Apocrita</taxon>
        <taxon>Aculeata</taxon>
        <taxon>Formicoidea</taxon>
        <taxon>Formicidae</taxon>
        <taxon>Myrmicinae</taxon>
        <taxon>Trachymyrmex</taxon>
    </lineage>
</organism>
<sequence length="151" mass="17185">MQIDPSTMQIDREGNKRRAYVNVQVQTPDAIVTRILSEFLLSGEKKKKVLMTIMLQSELDDKKEVETQTSSSNITSRGIDMFSYPDKRPHGAITTSSKTVQCFVCDKQECYEIRQSDDSITLEEALIAEYPETSELNDYLAKRKTDVTIPP</sequence>
<dbReference type="AlphaFoldDB" id="A0A195EDS9"/>